<feature type="domain" description="Aminoglycoside phosphotransferase" evidence="1">
    <location>
        <begin position="30"/>
        <end position="257"/>
    </location>
</feature>
<accession>A0ABV9XFT5</accession>
<dbReference type="CDD" id="cd05155">
    <property type="entry name" value="APH_ChoK_like_1"/>
    <property type="match status" value="1"/>
</dbReference>
<name>A0ABV9XFT5_9ACTN</name>
<dbReference type="EMBL" id="JBHSJD010000013">
    <property type="protein sequence ID" value="MFC5023817.1"/>
    <property type="molecule type" value="Genomic_DNA"/>
</dbReference>
<dbReference type="PANTHER" id="PTHR21310">
    <property type="entry name" value="AMINOGLYCOSIDE PHOSPHOTRANSFERASE-RELATED-RELATED"/>
    <property type="match status" value="1"/>
</dbReference>
<dbReference type="Proteomes" id="UP001595829">
    <property type="component" value="Unassembled WGS sequence"/>
</dbReference>
<evidence type="ECO:0000259" key="1">
    <source>
        <dbReference type="Pfam" id="PF01636"/>
    </source>
</evidence>
<dbReference type="Pfam" id="PF01636">
    <property type="entry name" value="APH"/>
    <property type="match status" value="1"/>
</dbReference>
<dbReference type="InterPro" id="IPR011009">
    <property type="entry name" value="Kinase-like_dom_sf"/>
</dbReference>
<dbReference type="GO" id="GO:0016740">
    <property type="term" value="F:transferase activity"/>
    <property type="evidence" value="ECO:0007669"/>
    <property type="project" value="UniProtKB-KW"/>
</dbReference>
<dbReference type="SUPFAM" id="SSF56112">
    <property type="entry name" value="Protein kinase-like (PK-like)"/>
    <property type="match status" value="1"/>
</dbReference>
<dbReference type="Gene3D" id="3.30.200.20">
    <property type="entry name" value="Phosphorylase Kinase, domain 1"/>
    <property type="match status" value="1"/>
</dbReference>
<comment type="caution">
    <text evidence="2">The sequence shown here is derived from an EMBL/GenBank/DDBJ whole genome shotgun (WGS) entry which is preliminary data.</text>
</comment>
<sequence>MHADELDIDEVLVERLIAAQFPRWAGLPVVKVPSSGTDNAMYRLGDDMVVRLPRVPGAAGQVGKEGRWLPRLAPELPLDVPVPLAAGVPGEGFPLPWSVQRWLDGADVVDAPVDLRDAAVRLGLFVAALRRADATGGPPSFRGGPVADGDAEVRDAIRDLAGDGTVDGDLATAAWEDVLKLPQWEGAPVWVHSDLLPGNLLAVDGRLSAVIDFGCLGVGDPACDMLPAWTLLTADTRGPFREAAGVDDATWARGRGWALRWGLTADHYYRVLHPTNPVLAAVGRRTAAEALDEFRAMV</sequence>
<protein>
    <submittedName>
        <fullName evidence="2">Aminoglycoside phosphotransferase family protein</fullName>
        <ecNumber evidence="2">2.7.-.-</ecNumber>
    </submittedName>
</protein>
<reference evidence="3" key="1">
    <citation type="journal article" date="2019" name="Int. J. Syst. Evol. Microbiol.">
        <title>The Global Catalogue of Microorganisms (GCM) 10K type strain sequencing project: providing services to taxonomists for standard genome sequencing and annotation.</title>
        <authorList>
            <consortium name="The Broad Institute Genomics Platform"/>
            <consortium name="The Broad Institute Genome Sequencing Center for Infectious Disease"/>
            <person name="Wu L."/>
            <person name="Ma J."/>
        </authorList>
    </citation>
    <scope>NUCLEOTIDE SEQUENCE [LARGE SCALE GENOMIC DNA]</scope>
    <source>
        <strain evidence="3">CGMCC 4.1648</strain>
    </source>
</reference>
<dbReference type="InterPro" id="IPR002575">
    <property type="entry name" value="Aminoglycoside_PTrfase"/>
</dbReference>
<organism evidence="2 3">
    <name type="scientific">Streptomyces coeruleoprunus</name>
    <dbReference type="NCBI Taxonomy" id="285563"/>
    <lineage>
        <taxon>Bacteria</taxon>
        <taxon>Bacillati</taxon>
        <taxon>Actinomycetota</taxon>
        <taxon>Actinomycetes</taxon>
        <taxon>Kitasatosporales</taxon>
        <taxon>Streptomycetaceae</taxon>
        <taxon>Streptomyces</taxon>
    </lineage>
</organism>
<evidence type="ECO:0000313" key="3">
    <source>
        <dbReference type="Proteomes" id="UP001595829"/>
    </source>
</evidence>
<dbReference type="InterPro" id="IPR051678">
    <property type="entry name" value="AGP_Transferase"/>
</dbReference>
<dbReference type="PANTHER" id="PTHR21310:SF42">
    <property type="entry name" value="BIFUNCTIONAL AAC_APH"/>
    <property type="match status" value="1"/>
</dbReference>
<dbReference type="RefSeq" id="WP_345693835.1">
    <property type="nucleotide sequence ID" value="NZ_BAABIT010000001.1"/>
</dbReference>
<dbReference type="Gene3D" id="3.90.1200.10">
    <property type="match status" value="1"/>
</dbReference>
<dbReference type="EC" id="2.7.-.-" evidence="2"/>
<keyword evidence="2" id="KW-0808">Transferase</keyword>
<gene>
    <name evidence="2" type="ORF">ACFPM3_16885</name>
</gene>
<keyword evidence="3" id="KW-1185">Reference proteome</keyword>
<proteinExistence type="predicted"/>
<evidence type="ECO:0000313" key="2">
    <source>
        <dbReference type="EMBL" id="MFC5023817.1"/>
    </source>
</evidence>